<dbReference type="EnsemblMetazoa" id="XM_022789022">
    <property type="protein sequence ID" value="XP_022644757"/>
    <property type="gene ID" value="LOC111243448"/>
</dbReference>
<keyword evidence="3" id="KW-1185">Reference proteome</keyword>
<dbReference type="GeneID" id="111243448"/>
<protein>
    <submittedName>
        <fullName evidence="2">Uncharacterized protein</fullName>
    </submittedName>
</protein>
<name>A0A7M7M3B2_VARDE</name>
<proteinExistence type="predicted"/>
<feature type="region of interest" description="Disordered" evidence="1">
    <location>
        <begin position="1"/>
        <end position="26"/>
    </location>
</feature>
<accession>A0A7M7M3B2</accession>
<evidence type="ECO:0000256" key="1">
    <source>
        <dbReference type="SAM" id="MobiDB-lite"/>
    </source>
</evidence>
<evidence type="ECO:0000313" key="2">
    <source>
        <dbReference type="EnsemblMetazoa" id="XP_022644757"/>
    </source>
</evidence>
<sequence length="229" mass="26270">MASPGKALHSRSVPNSPKRSPTVVNRRRQQLQDAINRLLMELMLAQPAQPLRFIEDYFSYPENSIERHVVSLKALDPLRISNGFVFHKIFHSLCAPGVSYLRCEVLVDLVDRCLADCNFSLGDMLRGRPMFHGHAINFRTFRLVLTECLSYRLLKNFIDELEPCVSNETLWTSVEEVVAPNHKAELREILLSSQLDTSSRILPHQMVDIYRTVILQTHLDALLVNDETF</sequence>
<evidence type="ECO:0000313" key="3">
    <source>
        <dbReference type="Proteomes" id="UP000594260"/>
    </source>
</evidence>
<dbReference type="Proteomes" id="UP000594260">
    <property type="component" value="Unplaced"/>
</dbReference>
<dbReference type="OrthoDB" id="6485871at2759"/>
<feature type="compositionally biased region" description="Polar residues" evidence="1">
    <location>
        <begin position="12"/>
        <end position="23"/>
    </location>
</feature>
<dbReference type="AlphaFoldDB" id="A0A7M7M3B2"/>
<dbReference type="KEGG" id="vde:111243448"/>
<dbReference type="InParanoid" id="A0A7M7M3B2"/>
<reference evidence="2" key="1">
    <citation type="submission" date="2021-01" db="UniProtKB">
        <authorList>
            <consortium name="EnsemblMetazoa"/>
        </authorList>
    </citation>
    <scope>IDENTIFICATION</scope>
</reference>
<dbReference type="RefSeq" id="XP_022644757.1">
    <property type="nucleotide sequence ID" value="XM_022789022.1"/>
</dbReference>
<organism evidence="2 3">
    <name type="scientific">Varroa destructor</name>
    <name type="common">Honeybee mite</name>
    <dbReference type="NCBI Taxonomy" id="109461"/>
    <lineage>
        <taxon>Eukaryota</taxon>
        <taxon>Metazoa</taxon>
        <taxon>Ecdysozoa</taxon>
        <taxon>Arthropoda</taxon>
        <taxon>Chelicerata</taxon>
        <taxon>Arachnida</taxon>
        <taxon>Acari</taxon>
        <taxon>Parasitiformes</taxon>
        <taxon>Mesostigmata</taxon>
        <taxon>Gamasina</taxon>
        <taxon>Dermanyssoidea</taxon>
        <taxon>Varroidae</taxon>
        <taxon>Varroa</taxon>
    </lineage>
</organism>